<reference evidence="4" key="1">
    <citation type="journal article" date="2019" name="Int. J. Syst. Evol. Microbiol.">
        <title>The Global Catalogue of Microorganisms (GCM) 10K type strain sequencing project: providing services to taxonomists for standard genome sequencing and annotation.</title>
        <authorList>
            <consortium name="The Broad Institute Genomics Platform"/>
            <consortium name="The Broad Institute Genome Sequencing Center for Infectious Disease"/>
            <person name="Wu L."/>
            <person name="Ma J."/>
        </authorList>
    </citation>
    <scope>NUCLEOTIDE SEQUENCE [LARGE SCALE GENOMIC DNA]</scope>
    <source>
        <strain evidence="4">JCM 11496</strain>
    </source>
</reference>
<name>A0ABW4Q7F1_9MICC</name>
<evidence type="ECO:0000313" key="4">
    <source>
        <dbReference type="Proteomes" id="UP001597307"/>
    </source>
</evidence>
<dbReference type="PANTHER" id="PTHR46553">
    <property type="entry name" value="ADENINE NUCLEOTIDE ALPHA HYDROLASES-LIKE SUPERFAMILY PROTEIN"/>
    <property type="match status" value="1"/>
</dbReference>
<dbReference type="Gene3D" id="3.40.50.620">
    <property type="entry name" value="HUPs"/>
    <property type="match status" value="1"/>
</dbReference>
<organism evidence="3 4">
    <name type="scientific">Arthrobacter flavus</name>
    <dbReference type="NCBI Taxonomy" id="95172"/>
    <lineage>
        <taxon>Bacteria</taxon>
        <taxon>Bacillati</taxon>
        <taxon>Actinomycetota</taxon>
        <taxon>Actinomycetes</taxon>
        <taxon>Micrococcales</taxon>
        <taxon>Micrococcaceae</taxon>
        <taxon>Arthrobacter</taxon>
    </lineage>
</organism>
<dbReference type="InterPro" id="IPR006016">
    <property type="entry name" value="UspA"/>
</dbReference>
<dbReference type="InterPro" id="IPR006015">
    <property type="entry name" value="Universal_stress_UspA"/>
</dbReference>
<proteinExistence type="inferred from homology"/>
<dbReference type="Proteomes" id="UP001597307">
    <property type="component" value="Unassembled WGS sequence"/>
</dbReference>
<evidence type="ECO:0000313" key="3">
    <source>
        <dbReference type="EMBL" id="MFD1846635.1"/>
    </source>
</evidence>
<comment type="caution">
    <text evidence="3">The sequence shown here is derived from an EMBL/GenBank/DDBJ whole genome shotgun (WGS) entry which is preliminary data.</text>
</comment>
<gene>
    <name evidence="3" type="ORF">ACFSFX_08500</name>
</gene>
<dbReference type="Pfam" id="PF00582">
    <property type="entry name" value="Usp"/>
    <property type="match status" value="1"/>
</dbReference>
<dbReference type="SUPFAM" id="SSF52402">
    <property type="entry name" value="Adenine nucleotide alpha hydrolases-like"/>
    <property type="match status" value="1"/>
</dbReference>
<dbReference type="PRINTS" id="PR01438">
    <property type="entry name" value="UNVRSLSTRESS"/>
</dbReference>
<dbReference type="PANTHER" id="PTHR46553:SF3">
    <property type="entry name" value="ADENINE NUCLEOTIDE ALPHA HYDROLASES-LIKE SUPERFAMILY PROTEIN"/>
    <property type="match status" value="1"/>
</dbReference>
<dbReference type="InterPro" id="IPR014729">
    <property type="entry name" value="Rossmann-like_a/b/a_fold"/>
</dbReference>
<evidence type="ECO:0000256" key="1">
    <source>
        <dbReference type="ARBA" id="ARBA00008791"/>
    </source>
</evidence>
<evidence type="ECO:0000259" key="2">
    <source>
        <dbReference type="Pfam" id="PF00582"/>
    </source>
</evidence>
<dbReference type="RefSeq" id="WP_343878515.1">
    <property type="nucleotide sequence ID" value="NZ_BAAAIJ010000020.1"/>
</dbReference>
<accession>A0ABW4Q7F1</accession>
<feature type="domain" description="UspA" evidence="2">
    <location>
        <begin position="10"/>
        <end position="147"/>
    </location>
</feature>
<protein>
    <submittedName>
        <fullName evidence="3">Universal stress protein</fullName>
    </submittedName>
</protein>
<dbReference type="EMBL" id="JBHUGA010000021">
    <property type="protein sequence ID" value="MFD1846635.1"/>
    <property type="molecule type" value="Genomic_DNA"/>
</dbReference>
<sequence>MNSLSNSGGIVVGVDGSEYSSNALVVAARMAKLMDAPIEVISCIKKSDQRAASRFETEPNRFTSQLTESVESLVEEALDRAFGASRPDSISVSVKFEGAAEALMEASQTAQLLVVGRRGSGGFLNHPMGSVSKACAAHAHCPVLVVPQDEPTRPSKEHDDGK</sequence>
<keyword evidence="4" id="KW-1185">Reference proteome</keyword>
<comment type="similarity">
    <text evidence="1">Belongs to the universal stress protein A family.</text>
</comment>